<evidence type="ECO:0000256" key="1">
    <source>
        <dbReference type="SAM" id="MobiDB-lite"/>
    </source>
</evidence>
<evidence type="ECO:0000313" key="2">
    <source>
        <dbReference type="EMBL" id="CAK7274943.1"/>
    </source>
</evidence>
<keyword evidence="3" id="KW-1185">Reference proteome</keyword>
<name>A0ABP0E2Y7_9PEZI</name>
<proteinExistence type="predicted"/>
<feature type="compositionally biased region" description="Polar residues" evidence="1">
    <location>
        <begin position="192"/>
        <end position="206"/>
    </location>
</feature>
<accession>A0ABP0E2Y7</accession>
<evidence type="ECO:0000313" key="3">
    <source>
        <dbReference type="Proteomes" id="UP001642501"/>
    </source>
</evidence>
<dbReference type="EMBL" id="CAWUOM010000192">
    <property type="protein sequence ID" value="CAK7274943.1"/>
    <property type="molecule type" value="Genomic_DNA"/>
</dbReference>
<reference evidence="2 3" key="1">
    <citation type="submission" date="2024-01" db="EMBL/GenBank/DDBJ databases">
        <authorList>
            <person name="Allen C."/>
            <person name="Tagirdzhanova G."/>
        </authorList>
    </citation>
    <scope>NUCLEOTIDE SEQUENCE [LARGE SCALE GENOMIC DNA]</scope>
    <source>
        <strain evidence="2 3">CBS 573.63</strain>
    </source>
</reference>
<feature type="compositionally biased region" description="Basic residues" evidence="1">
    <location>
        <begin position="231"/>
        <end position="242"/>
    </location>
</feature>
<protein>
    <submittedName>
        <fullName evidence="2">Uncharacterized protein</fullName>
    </submittedName>
</protein>
<feature type="region of interest" description="Disordered" evidence="1">
    <location>
        <begin position="187"/>
        <end position="247"/>
    </location>
</feature>
<gene>
    <name evidence="2" type="ORF">SEPCBS57363_006423</name>
</gene>
<organism evidence="2 3">
    <name type="scientific">Sporothrix epigloea</name>
    <dbReference type="NCBI Taxonomy" id="1892477"/>
    <lineage>
        <taxon>Eukaryota</taxon>
        <taxon>Fungi</taxon>
        <taxon>Dikarya</taxon>
        <taxon>Ascomycota</taxon>
        <taxon>Pezizomycotina</taxon>
        <taxon>Sordariomycetes</taxon>
        <taxon>Sordariomycetidae</taxon>
        <taxon>Ophiostomatales</taxon>
        <taxon>Ophiostomataceae</taxon>
        <taxon>Sporothrix</taxon>
    </lineage>
</organism>
<dbReference type="Proteomes" id="UP001642501">
    <property type="component" value="Unassembled WGS sequence"/>
</dbReference>
<comment type="caution">
    <text evidence="2">The sequence shown here is derived from an EMBL/GenBank/DDBJ whole genome shotgun (WGS) entry which is preliminary data.</text>
</comment>
<feature type="region of interest" description="Disordered" evidence="1">
    <location>
        <begin position="417"/>
        <end position="444"/>
    </location>
</feature>
<sequence>MDAPVLAPPPTATTTVHFPRREWTTLDSKWSLVLTATVELFWDPVDSLADASDGASVFRSQRVAAARVADLVRAGRLWIGTGGRHVDLAVRPTLAGRAVAVGKAGELFRAKLEHVLLHWPVWSDELGLRVFQSSREKLIRTDGKDSSVIHLAVSQPPSPHGLYAPRSDGGIPQARLDHVACQIDLQLDETGSRSPKSSLPKQTSQRHPAMQPTNRKRTRSKKTTETTAKKSALKTKRPAKAKTKADLSRKTLPSMLVPANGRQSQKQLDRGAVKLRKLLVEDSVAWHKATLLVEMALHMLVGTAKGGSKRLVAGVRPMDSVSMPGGAPGLLNIAPAVWSSDYFTAVSSRALHLSLIHRCLESFVNAQSPSLRRKAVALTGAPHDSSTPKEMLLGSKLEEVLLRGVLQLPTRVKRSLPRLQRSSRPKLLPPSPKPEAQSSQESVDSLVHASLLDETDDSHLIDLSFDNLEAVFSLTPANSQSLDESFEGLEADLSDTDVLDARELAWGEIDAWSDPDGYFDDDKQLFEEIDGTWSPADCDYNVFRGEEDELQLAEDDDPYGDVLLDESSIAPWQEMQAEELSQWQDSDDQGMSLEEYLDDEDLEFVDVDEMDFDEFVSLWQNEDMIQERY</sequence>